<sequence>MSPKEIRPILDVDGVLVTGRPADGLRRDHQQFEDTRVAPDSLGRQLFARDLDDIVTGRKALLPPLSDALRAIGSQVNAEDLAHYWFDMASCVEQAVLADCRAAPRQGLAIYLAINQEHMRARYLMQTMKLDQEVDGIVYSAQAGCRKHQPEFFAHAAEARGFAPRDLLLVDDTQDNVETARQADWQAVHWTGAEALSSVLQRCISR</sequence>
<gene>
    <name evidence="1" type="ORF">GCM10010961_23370</name>
</gene>
<accession>A0A8J3H812</accession>
<dbReference type="PANTHER" id="PTHR43611:SF3">
    <property type="entry name" value="FLAVIN MONONUCLEOTIDE HYDROLASE 1, CHLOROPLATIC"/>
    <property type="match status" value="1"/>
</dbReference>
<dbReference type="Proteomes" id="UP000611500">
    <property type="component" value="Unassembled WGS sequence"/>
</dbReference>
<proteinExistence type="predicted"/>
<dbReference type="InterPro" id="IPR023214">
    <property type="entry name" value="HAD_sf"/>
</dbReference>
<dbReference type="InterPro" id="IPR036412">
    <property type="entry name" value="HAD-like_sf"/>
</dbReference>
<dbReference type="RefSeq" id="WP_051312333.1">
    <property type="nucleotide sequence ID" value="NZ_BNAP01000008.1"/>
</dbReference>
<protein>
    <submittedName>
        <fullName evidence="1">Haloacid dehalogenase</fullName>
    </submittedName>
</protein>
<reference evidence="1" key="2">
    <citation type="submission" date="2020-09" db="EMBL/GenBank/DDBJ databases">
        <authorList>
            <person name="Sun Q."/>
            <person name="Zhou Y."/>
        </authorList>
    </citation>
    <scope>NUCLEOTIDE SEQUENCE</scope>
    <source>
        <strain evidence="1">CGMCC 1.7081</strain>
    </source>
</reference>
<organism evidence="1 2">
    <name type="scientific">Pseudodonghicola xiamenensis</name>
    <dbReference type="NCBI Taxonomy" id="337702"/>
    <lineage>
        <taxon>Bacteria</taxon>
        <taxon>Pseudomonadati</taxon>
        <taxon>Pseudomonadota</taxon>
        <taxon>Alphaproteobacteria</taxon>
        <taxon>Rhodobacterales</taxon>
        <taxon>Paracoccaceae</taxon>
        <taxon>Pseudodonghicola</taxon>
    </lineage>
</organism>
<keyword evidence="2" id="KW-1185">Reference proteome</keyword>
<evidence type="ECO:0000313" key="1">
    <source>
        <dbReference type="EMBL" id="GHG91771.1"/>
    </source>
</evidence>
<name>A0A8J3H812_9RHOB</name>
<dbReference type="NCBIfam" id="TIGR01509">
    <property type="entry name" value="HAD-SF-IA-v3"/>
    <property type="match status" value="1"/>
</dbReference>
<dbReference type="EMBL" id="BNAP01000008">
    <property type="protein sequence ID" value="GHG91771.1"/>
    <property type="molecule type" value="Genomic_DNA"/>
</dbReference>
<dbReference type="InterPro" id="IPR006439">
    <property type="entry name" value="HAD-SF_hydro_IA"/>
</dbReference>
<dbReference type="Gene3D" id="3.40.50.1000">
    <property type="entry name" value="HAD superfamily/HAD-like"/>
    <property type="match status" value="1"/>
</dbReference>
<dbReference type="PANTHER" id="PTHR43611">
    <property type="entry name" value="ALPHA-D-GLUCOSE 1-PHOSPHATE PHOSPHATASE"/>
    <property type="match status" value="1"/>
</dbReference>
<evidence type="ECO:0000313" key="2">
    <source>
        <dbReference type="Proteomes" id="UP000611500"/>
    </source>
</evidence>
<dbReference type="SUPFAM" id="SSF56784">
    <property type="entry name" value="HAD-like"/>
    <property type="match status" value="1"/>
</dbReference>
<reference evidence="1" key="1">
    <citation type="journal article" date="2014" name="Int. J. Syst. Evol. Microbiol.">
        <title>Complete genome sequence of Corynebacterium casei LMG S-19264T (=DSM 44701T), isolated from a smear-ripened cheese.</title>
        <authorList>
            <consortium name="US DOE Joint Genome Institute (JGI-PGF)"/>
            <person name="Walter F."/>
            <person name="Albersmeier A."/>
            <person name="Kalinowski J."/>
            <person name="Ruckert C."/>
        </authorList>
    </citation>
    <scope>NUCLEOTIDE SEQUENCE</scope>
    <source>
        <strain evidence="1">CGMCC 1.7081</strain>
    </source>
</reference>
<dbReference type="Pfam" id="PF00702">
    <property type="entry name" value="Hydrolase"/>
    <property type="match status" value="1"/>
</dbReference>
<dbReference type="AlphaFoldDB" id="A0A8J3H812"/>
<comment type="caution">
    <text evidence="1">The sequence shown here is derived from an EMBL/GenBank/DDBJ whole genome shotgun (WGS) entry which is preliminary data.</text>
</comment>